<accession>A0ABR0ZNB5</accession>
<dbReference type="PANTHER" id="PTHR24252:SF17">
    <property type="entry name" value="SUPPRESSOR OF TUMORIGENICITY 14 PROTEIN HOMOLOG-RELATED"/>
    <property type="match status" value="1"/>
</dbReference>
<evidence type="ECO:0000256" key="1">
    <source>
        <dbReference type="ARBA" id="ARBA00022670"/>
    </source>
</evidence>
<name>A0ABR0ZNB5_HUSHU</name>
<dbReference type="InterPro" id="IPR033116">
    <property type="entry name" value="TRYPSIN_SER"/>
</dbReference>
<keyword evidence="2 5" id="KW-0378">Hydrolase</keyword>
<dbReference type="PRINTS" id="PR00722">
    <property type="entry name" value="CHYMOTRYPSIN"/>
</dbReference>
<dbReference type="Gene3D" id="2.40.10.10">
    <property type="entry name" value="Trypsin-like serine proteases"/>
    <property type="match status" value="2"/>
</dbReference>
<dbReference type="EMBL" id="JAHFZB010000008">
    <property type="protein sequence ID" value="KAK6486312.1"/>
    <property type="molecule type" value="Genomic_DNA"/>
</dbReference>
<keyword evidence="1 5" id="KW-0645">Protease</keyword>
<dbReference type="InterPro" id="IPR018114">
    <property type="entry name" value="TRYPSIN_HIS"/>
</dbReference>
<evidence type="ECO:0000256" key="5">
    <source>
        <dbReference type="RuleBase" id="RU363034"/>
    </source>
</evidence>
<feature type="domain" description="Peptidase S1" evidence="6">
    <location>
        <begin position="39"/>
        <end position="277"/>
    </location>
</feature>
<dbReference type="PROSITE" id="PS00135">
    <property type="entry name" value="TRYPSIN_SER"/>
    <property type="match status" value="1"/>
</dbReference>
<keyword evidence="4" id="KW-1015">Disulfide bond</keyword>
<dbReference type="InterPro" id="IPR009003">
    <property type="entry name" value="Peptidase_S1_PA"/>
</dbReference>
<dbReference type="CDD" id="cd00190">
    <property type="entry name" value="Tryp_SPc"/>
    <property type="match status" value="1"/>
</dbReference>
<dbReference type="PROSITE" id="PS00134">
    <property type="entry name" value="TRYPSIN_HIS"/>
    <property type="match status" value="1"/>
</dbReference>
<dbReference type="Proteomes" id="UP001369086">
    <property type="component" value="Unassembled WGS sequence"/>
</dbReference>
<dbReference type="PANTHER" id="PTHR24252">
    <property type="entry name" value="ACROSIN-RELATED"/>
    <property type="match status" value="1"/>
</dbReference>
<evidence type="ECO:0000256" key="4">
    <source>
        <dbReference type="ARBA" id="ARBA00023157"/>
    </source>
</evidence>
<organism evidence="7 8">
    <name type="scientific">Huso huso</name>
    <name type="common">Beluga</name>
    <name type="synonym">Acipenser huso</name>
    <dbReference type="NCBI Taxonomy" id="61971"/>
    <lineage>
        <taxon>Eukaryota</taxon>
        <taxon>Metazoa</taxon>
        <taxon>Chordata</taxon>
        <taxon>Craniata</taxon>
        <taxon>Vertebrata</taxon>
        <taxon>Euteleostomi</taxon>
        <taxon>Actinopterygii</taxon>
        <taxon>Chondrostei</taxon>
        <taxon>Acipenseriformes</taxon>
        <taxon>Acipenseridae</taxon>
        <taxon>Huso</taxon>
    </lineage>
</organism>
<reference evidence="7 8" key="1">
    <citation type="submission" date="2021-05" db="EMBL/GenBank/DDBJ databases">
        <authorList>
            <person name="Zahm M."/>
            <person name="Klopp C."/>
            <person name="Cabau C."/>
            <person name="Kuhl H."/>
            <person name="Suciu R."/>
            <person name="Ciorpac M."/>
            <person name="Holostenco D."/>
            <person name="Gessner J."/>
            <person name="Wuertz S."/>
            <person name="Hohne C."/>
            <person name="Stock M."/>
            <person name="Gislard M."/>
            <person name="Lluch J."/>
            <person name="Milhes M."/>
            <person name="Lampietro C."/>
            <person name="Lopez Roques C."/>
            <person name="Donnadieu C."/>
            <person name="Du K."/>
            <person name="Schartl M."/>
            <person name="Guiguen Y."/>
        </authorList>
    </citation>
    <scope>NUCLEOTIDE SEQUENCE [LARGE SCALE GENOMIC DNA]</scope>
    <source>
        <strain evidence="7">Hh-F2</strain>
        <tissue evidence="7">Blood</tissue>
    </source>
</reference>
<dbReference type="Pfam" id="PF00089">
    <property type="entry name" value="Trypsin"/>
    <property type="match status" value="1"/>
</dbReference>
<dbReference type="InterPro" id="IPR001314">
    <property type="entry name" value="Peptidase_S1A"/>
</dbReference>
<evidence type="ECO:0000313" key="7">
    <source>
        <dbReference type="EMBL" id="KAK6486312.1"/>
    </source>
</evidence>
<gene>
    <name evidence="7" type="ORF">HHUSO_G9880</name>
</gene>
<dbReference type="InterPro" id="IPR001254">
    <property type="entry name" value="Trypsin_dom"/>
</dbReference>
<sequence length="278" mass="30309">MVRSRWHTVPVLFSIDSSGAVALEHRPGCGRRPVLHSRIVGGTSAGPGEWPWQVSLHFRQRGHICGASLISQRWIISASHCFQDSGASRYSSPSLWSAVIGTHSQNLTAPKPVSHAIKRIITHGRYDDVSLDYDIALLELSVPVVYNDNIQAICLPAATHVFPVGQRCFITGWGLLKEEGAPPVVLQQAPVMIINQTVCNRYLGNALSPRMLCAGYLSGGVDACQGDSGGPLACEAPLGSWFLAGIVSWGEGCARWHRPGVYTRLTKFQEWIQEQTES</sequence>
<proteinExistence type="predicted"/>
<dbReference type="InterPro" id="IPR043504">
    <property type="entry name" value="Peptidase_S1_PA_chymotrypsin"/>
</dbReference>
<dbReference type="SUPFAM" id="SSF50494">
    <property type="entry name" value="Trypsin-like serine proteases"/>
    <property type="match status" value="1"/>
</dbReference>
<dbReference type="SMART" id="SM00020">
    <property type="entry name" value="Tryp_SPc"/>
    <property type="match status" value="1"/>
</dbReference>
<keyword evidence="8" id="KW-1185">Reference proteome</keyword>
<evidence type="ECO:0000313" key="8">
    <source>
        <dbReference type="Proteomes" id="UP001369086"/>
    </source>
</evidence>
<dbReference type="PROSITE" id="PS50240">
    <property type="entry name" value="TRYPSIN_DOM"/>
    <property type="match status" value="1"/>
</dbReference>
<evidence type="ECO:0000259" key="6">
    <source>
        <dbReference type="PROSITE" id="PS50240"/>
    </source>
</evidence>
<protein>
    <submittedName>
        <fullName evidence="7">Suppressor of tumorigenicity 14 protein-like protein</fullName>
    </submittedName>
</protein>
<evidence type="ECO:0000256" key="3">
    <source>
        <dbReference type="ARBA" id="ARBA00022825"/>
    </source>
</evidence>
<evidence type="ECO:0000256" key="2">
    <source>
        <dbReference type="ARBA" id="ARBA00022801"/>
    </source>
</evidence>
<keyword evidence="3 5" id="KW-0720">Serine protease</keyword>
<comment type="caution">
    <text evidence="7">The sequence shown here is derived from an EMBL/GenBank/DDBJ whole genome shotgun (WGS) entry which is preliminary data.</text>
</comment>